<protein>
    <submittedName>
        <fullName evidence="1">Uncharacterized protein</fullName>
    </submittedName>
</protein>
<proteinExistence type="predicted"/>
<dbReference type="AlphaFoldDB" id="A0A226X3Y4"/>
<accession>A0A226X3Y4</accession>
<sequence length="84" mass="8964">MITSSASTAVTAGSSSLPTDMFDEQVRAAASIALDGYPFLIEMVDGRTFAGRVDASGKLPRVTDDADEYIVYWGDQALARQDEA</sequence>
<evidence type="ECO:0000313" key="2">
    <source>
        <dbReference type="Proteomes" id="UP000214720"/>
    </source>
</evidence>
<reference evidence="2" key="1">
    <citation type="submission" date="2017-01" db="EMBL/GenBank/DDBJ databases">
        <title>Genome Analysis of Deinococcus marmoris KOPRI26562.</title>
        <authorList>
            <person name="Kim J.H."/>
            <person name="Oh H.-M."/>
        </authorList>
    </citation>
    <scope>NUCLEOTIDE SEQUENCE [LARGE SCALE GENOMIC DNA]</scope>
    <source>
        <strain evidence="2">PAMC 26633</strain>
    </source>
</reference>
<dbReference type="EMBL" id="MTHB01000094">
    <property type="protein sequence ID" value="OXC77849.1"/>
    <property type="molecule type" value="Genomic_DNA"/>
</dbReference>
<name>A0A226X3Y4_CABSO</name>
<evidence type="ECO:0000313" key="1">
    <source>
        <dbReference type="EMBL" id="OXC77849.1"/>
    </source>
</evidence>
<organism evidence="1 2">
    <name type="scientific">Caballeronia sordidicola</name>
    <name type="common">Burkholderia sordidicola</name>
    <dbReference type="NCBI Taxonomy" id="196367"/>
    <lineage>
        <taxon>Bacteria</taxon>
        <taxon>Pseudomonadati</taxon>
        <taxon>Pseudomonadota</taxon>
        <taxon>Betaproteobacteria</taxon>
        <taxon>Burkholderiales</taxon>
        <taxon>Burkholderiaceae</taxon>
        <taxon>Caballeronia</taxon>
    </lineage>
</organism>
<gene>
    <name evidence="1" type="ORF">BSU04_15270</name>
</gene>
<comment type="caution">
    <text evidence="1">The sequence shown here is derived from an EMBL/GenBank/DDBJ whole genome shotgun (WGS) entry which is preliminary data.</text>
</comment>
<dbReference type="Proteomes" id="UP000214720">
    <property type="component" value="Unassembled WGS sequence"/>
</dbReference>